<protein>
    <submittedName>
        <fullName evidence="1">Uncharacterized protein</fullName>
    </submittedName>
</protein>
<sequence>MFLFSGRRRPHLSHALDDADLGRILKSLSEAPRPGGIGMTDLHVARMADLLRRTGADDWDRRAHRFAVLAEATAHSGAPNGWLAREPDSADAMLLYAWAELVRGVRSGGMRDARVAIGYCYRAADLCPTDPNPWVVVLGISRLERDRRSMPAIWREVLARDPQHREAHLQMLGHLSPEEGGSRMQVLEFVDVVRARTAADAPTAAVELTAAVDQHRSVLARGGVEALMARDFWSQPSMAGVLDEVAQRWPQPGFLRHARALADLNLLAYALVTAERRREAAQVFPLLEGRVTAWPWALRGDPVEAFLDAQTRSVR</sequence>
<dbReference type="EMBL" id="BMTL01000043">
    <property type="protein sequence ID" value="GGS23541.1"/>
    <property type="molecule type" value="Genomic_DNA"/>
</dbReference>
<keyword evidence="2" id="KW-1185">Reference proteome</keyword>
<name>A0A918G7L1_9ACTN</name>
<comment type="caution">
    <text evidence="1">The sequence shown here is derived from an EMBL/GenBank/DDBJ whole genome shotgun (WGS) entry which is preliminary data.</text>
</comment>
<gene>
    <name evidence="1" type="ORF">GCM10010269_72930</name>
</gene>
<evidence type="ECO:0000313" key="1">
    <source>
        <dbReference type="EMBL" id="GGS23541.1"/>
    </source>
</evidence>
<accession>A0A918G7L1</accession>
<organism evidence="1 2">
    <name type="scientific">Streptomyces humidus</name>
    <dbReference type="NCBI Taxonomy" id="52259"/>
    <lineage>
        <taxon>Bacteria</taxon>
        <taxon>Bacillati</taxon>
        <taxon>Actinomycetota</taxon>
        <taxon>Actinomycetes</taxon>
        <taxon>Kitasatosporales</taxon>
        <taxon>Streptomycetaceae</taxon>
        <taxon>Streptomyces</taxon>
    </lineage>
</organism>
<proteinExistence type="predicted"/>
<dbReference type="Proteomes" id="UP000606194">
    <property type="component" value="Unassembled WGS sequence"/>
</dbReference>
<reference evidence="1" key="2">
    <citation type="submission" date="2020-09" db="EMBL/GenBank/DDBJ databases">
        <authorList>
            <person name="Sun Q."/>
            <person name="Ohkuma M."/>
        </authorList>
    </citation>
    <scope>NUCLEOTIDE SEQUENCE</scope>
    <source>
        <strain evidence="1">JCM 4386</strain>
    </source>
</reference>
<dbReference type="AlphaFoldDB" id="A0A918G7L1"/>
<evidence type="ECO:0000313" key="2">
    <source>
        <dbReference type="Proteomes" id="UP000606194"/>
    </source>
</evidence>
<dbReference type="RefSeq" id="WP_190153637.1">
    <property type="nucleotide sequence ID" value="NZ_BMTL01000043.1"/>
</dbReference>
<reference evidence="1" key="1">
    <citation type="journal article" date="2014" name="Int. J. Syst. Evol. Microbiol.">
        <title>Complete genome sequence of Corynebacterium casei LMG S-19264T (=DSM 44701T), isolated from a smear-ripened cheese.</title>
        <authorList>
            <consortium name="US DOE Joint Genome Institute (JGI-PGF)"/>
            <person name="Walter F."/>
            <person name="Albersmeier A."/>
            <person name="Kalinowski J."/>
            <person name="Ruckert C."/>
        </authorList>
    </citation>
    <scope>NUCLEOTIDE SEQUENCE</scope>
    <source>
        <strain evidence="1">JCM 4386</strain>
    </source>
</reference>